<dbReference type="Proteomes" id="UP001576780">
    <property type="component" value="Unassembled WGS sequence"/>
</dbReference>
<dbReference type="Gene3D" id="1.10.101.10">
    <property type="entry name" value="PGBD-like superfamily/PGBD"/>
    <property type="match status" value="2"/>
</dbReference>
<dbReference type="SUPFAM" id="SSF47090">
    <property type="entry name" value="PGBD-like"/>
    <property type="match status" value="2"/>
</dbReference>
<protein>
    <submittedName>
        <fullName evidence="2">Peptidoglycan-binding protein</fullName>
    </submittedName>
</protein>
<feature type="domain" description="Peptidoglycan binding-like" evidence="1">
    <location>
        <begin position="98"/>
        <end position="153"/>
    </location>
</feature>
<evidence type="ECO:0000259" key="1">
    <source>
        <dbReference type="Pfam" id="PF01471"/>
    </source>
</evidence>
<keyword evidence="3" id="KW-1185">Reference proteome</keyword>
<comment type="caution">
    <text evidence="2">The sequence shown here is derived from an EMBL/GenBank/DDBJ whole genome shotgun (WGS) entry which is preliminary data.</text>
</comment>
<dbReference type="Pfam" id="PF01471">
    <property type="entry name" value="PG_binding_1"/>
    <property type="match status" value="2"/>
</dbReference>
<dbReference type="InterPro" id="IPR036365">
    <property type="entry name" value="PGBD-like_sf"/>
</dbReference>
<dbReference type="RefSeq" id="WP_413277251.1">
    <property type="nucleotide sequence ID" value="NZ_JBHFNT010000073.1"/>
</dbReference>
<sequence>MTLNQNITDTACDAAFTGKELHPWDFDPAVAELQGLLRAHGYTIRIIDADFGSLTEAAVRSFQKKYGLTINGVVGPQTWAALKSTVKPGTRVVRLGYSGSDVYELQGLLQVNGYEIDRTGIFDQKTKLAIKDFQQKHKLKDNGVVNSITWTLLRGGYPQPSPAKEPFRLQNFLKWR</sequence>
<dbReference type="EMBL" id="JBHFNT010000073">
    <property type="protein sequence ID" value="MFB2834821.1"/>
    <property type="molecule type" value="Genomic_DNA"/>
</dbReference>
<feature type="domain" description="Peptidoglycan binding-like" evidence="1">
    <location>
        <begin position="28"/>
        <end position="82"/>
    </location>
</feature>
<name>A0ABV4WIN5_9CYAN</name>
<reference evidence="2 3" key="1">
    <citation type="submission" date="2024-09" db="EMBL/GenBank/DDBJ databases">
        <title>Floridaenema gen nov. (Aerosakkonemataceae, Aerosakkonematales ord. nov., Cyanobacteria) from benthic tropical and subtropical fresh waters, with the description of four new species.</title>
        <authorList>
            <person name="Moretto J.A."/>
            <person name="Berthold D.E."/>
            <person name="Lefler F.W."/>
            <person name="Huang I.-S."/>
            <person name="Laughinghouse H. IV."/>
        </authorList>
    </citation>
    <scope>NUCLEOTIDE SEQUENCE [LARGE SCALE GENOMIC DNA]</scope>
    <source>
        <strain evidence="2 3">BLCC-F167</strain>
    </source>
</reference>
<proteinExistence type="predicted"/>
<evidence type="ECO:0000313" key="3">
    <source>
        <dbReference type="Proteomes" id="UP001576780"/>
    </source>
</evidence>
<dbReference type="InterPro" id="IPR002477">
    <property type="entry name" value="Peptidoglycan-bd-like"/>
</dbReference>
<organism evidence="2 3">
    <name type="scientific">Floridaenema evergladense BLCC-F167</name>
    <dbReference type="NCBI Taxonomy" id="3153639"/>
    <lineage>
        <taxon>Bacteria</taxon>
        <taxon>Bacillati</taxon>
        <taxon>Cyanobacteriota</taxon>
        <taxon>Cyanophyceae</taxon>
        <taxon>Oscillatoriophycideae</taxon>
        <taxon>Aerosakkonematales</taxon>
        <taxon>Aerosakkonemataceae</taxon>
        <taxon>Floridanema</taxon>
        <taxon>Floridanema evergladense</taxon>
    </lineage>
</organism>
<gene>
    <name evidence="2" type="ORF">ACE1CA_09830</name>
</gene>
<dbReference type="InterPro" id="IPR036366">
    <property type="entry name" value="PGBDSf"/>
</dbReference>
<evidence type="ECO:0000313" key="2">
    <source>
        <dbReference type="EMBL" id="MFB2834821.1"/>
    </source>
</evidence>
<accession>A0ABV4WIN5</accession>